<evidence type="ECO:0000313" key="3">
    <source>
        <dbReference type="Proteomes" id="UP000326711"/>
    </source>
</evidence>
<proteinExistence type="predicted"/>
<dbReference type="AlphaFoldDB" id="A0A5J6Z5L5"/>
<organism evidence="2 3">
    <name type="scientific">Corynebacterium urogenitale</name>
    <dbReference type="NCBI Taxonomy" id="2487892"/>
    <lineage>
        <taxon>Bacteria</taxon>
        <taxon>Bacillati</taxon>
        <taxon>Actinomycetota</taxon>
        <taxon>Actinomycetes</taxon>
        <taxon>Mycobacteriales</taxon>
        <taxon>Corynebacteriaceae</taxon>
        <taxon>Corynebacterium</taxon>
    </lineage>
</organism>
<dbReference type="InterPro" id="IPR011009">
    <property type="entry name" value="Kinase-like_dom_sf"/>
</dbReference>
<protein>
    <submittedName>
        <fullName evidence="2">Phosphotransferase enzyme family protein</fullName>
    </submittedName>
</protein>
<dbReference type="Proteomes" id="UP000326711">
    <property type="component" value="Chromosome"/>
</dbReference>
<dbReference type="EMBL" id="CP045032">
    <property type="protein sequence ID" value="QFQ01482.1"/>
    <property type="molecule type" value="Genomic_DNA"/>
</dbReference>
<name>A0A5J6Z5L5_9CORY</name>
<dbReference type="Pfam" id="PF01636">
    <property type="entry name" value="APH"/>
    <property type="match status" value="1"/>
</dbReference>
<dbReference type="GO" id="GO:0016740">
    <property type="term" value="F:transferase activity"/>
    <property type="evidence" value="ECO:0007669"/>
    <property type="project" value="UniProtKB-KW"/>
</dbReference>
<keyword evidence="2" id="KW-0808">Transferase</keyword>
<gene>
    <name evidence="2" type="ORF">CUROG_00380</name>
</gene>
<dbReference type="SUPFAM" id="SSF56112">
    <property type="entry name" value="Protein kinase-like (PK-like)"/>
    <property type="match status" value="1"/>
</dbReference>
<keyword evidence="3" id="KW-1185">Reference proteome</keyword>
<accession>A0A5J6Z5L5</accession>
<dbReference type="InterPro" id="IPR002575">
    <property type="entry name" value="Aminoglycoside_PTrfase"/>
</dbReference>
<dbReference type="KEGG" id="cuo:CUROG_00380"/>
<evidence type="ECO:0000313" key="2">
    <source>
        <dbReference type="EMBL" id="QFQ01482.1"/>
    </source>
</evidence>
<evidence type="ECO:0000259" key="1">
    <source>
        <dbReference type="Pfam" id="PF01636"/>
    </source>
</evidence>
<reference evidence="3" key="1">
    <citation type="submission" date="2019-10" db="EMBL/GenBank/DDBJ databases">
        <title>Complete genome sequence of Corynebacterium urogenitalis DSM 108747, isolated from the genital tract of a cow.</title>
        <authorList>
            <person name="Ruckert C."/>
            <person name="Ballas P."/>
            <person name="Wagener K."/>
            <person name="Drillich M."/>
            <person name="Kaempfer P."/>
            <person name="Busse H.-J."/>
            <person name="Ehling-Schulz M."/>
        </authorList>
    </citation>
    <scope>NUCLEOTIDE SEQUENCE [LARGE SCALE GENOMIC DNA]</scope>
    <source>
        <strain evidence="3">LMM 1652</strain>
    </source>
</reference>
<dbReference type="Gene3D" id="3.90.1200.10">
    <property type="match status" value="1"/>
</dbReference>
<feature type="domain" description="Aminoglycoside phosphotransferase" evidence="1">
    <location>
        <begin position="177"/>
        <end position="361"/>
    </location>
</feature>
<sequence length="426" mass="45694">MSVNPLFKGLIERFADAQWLSEQLGFEVRATSLRIKPDTSITAGSISADGVHGWARVLWPDGARKAEKLQRVAESRGLAVRTTALGGELLFQHGEVASDPKLMDILAEAGVNSGGTVLRYNPGRRLVLATGTPAGLEQAGLGTPADAEPLGTAARQQLGEQPASVLRLTVSKNPISLELYRALEQHVAVPQRFDSGDNPHVSELAFVGSGTDLLQVPGNPQRARGAGELFAHLHASTEYLPQQQMASLSGRAVNPAVQAAAHIELFDIVDPAIAERLRVLLATMEPLMAEFFRQQPVLVHGDASPDQVLLGVAEQPGKPPLWLTDLDRMHCAPAAMDVGSYLAVATSDDGEVFLEGYRSAARSSASYSQPTAGLPTNRHIRLATAFSHIARLAGPLRSADPNWREPTHQTLNTIEQLIRTAQETTP</sequence>
<dbReference type="RefSeq" id="WP_151901985.1">
    <property type="nucleotide sequence ID" value="NZ_CP045032.1"/>
</dbReference>
<dbReference type="OrthoDB" id="581471at2"/>